<dbReference type="Pfam" id="PF00534">
    <property type="entry name" value="Glycos_transf_1"/>
    <property type="match status" value="1"/>
</dbReference>
<dbReference type="AlphaFoldDB" id="A0A369WRR9"/>
<reference evidence="3 4" key="1">
    <citation type="submission" date="2018-07" db="EMBL/GenBank/DDBJ databases">
        <title>Motiliproteus coralliicola sp. nov., a bacterium isolated from Coral.</title>
        <authorList>
            <person name="Wang G."/>
        </authorList>
    </citation>
    <scope>NUCLEOTIDE SEQUENCE [LARGE SCALE GENOMIC DNA]</scope>
    <source>
        <strain evidence="3 4">C34</strain>
    </source>
</reference>
<dbReference type="RefSeq" id="WP_114694391.1">
    <property type="nucleotide sequence ID" value="NZ_QQOH01000001.1"/>
</dbReference>
<dbReference type="CDD" id="cd03794">
    <property type="entry name" value="GT4_WbuB-like"/>
    <property type="match status" value="1"/>
</dbReference>
<proteinExistence type="predicted"/>
<dbReference type="PANTHER" id="PTHR45947">
    <property type="entry name" value="SULFOQUINOVOSYL TRANSFERASE SQD2"/>
    <property type="match status" value="1"/>
</dbReference>
<accession>A0A369WRR9</accession>
<dbReference type="PANTHER" id="PTHR45947:SF3">
    <property type="entry name" value="SULFOQUINOVOSYL TRANSFERASE SQD2"/>
    <property type="match status" value="1"/>
</dbReference>
<evidence type="ECO:0000259" key="1">
    <source>
        <dbReference type="Pfam" id="PF00534"/>
    </source>
</evidence>
<dbReference type="OrthoDB" id="8756565at2"/>
<dbReference type="InterPro" id="IPR001296">
    <property type="entry name" value="Glyco_trans_1"/>
</dbReference>
<dbReference type="InterPro" id="IPR024004">
    <property type="entry name" value="PEP-CTERM/XrtA_GlycosylTrfase"/>
</dbReference>
<dbReference type="InterPro" id="IPR050194">
    <property type="entry name" value="Glycosyltransferase_grp1"/>
</dbReference>
<gene>
    <name evidence="3" type="ORF">DV711_04240</name>
</gene>
<keyword evidence="4" id="KW-1185">Reference proteome</keyword>
<dbReference type="Proteomes" id="UP000253769">
    <property type="component" value="Unassembled WGS sequence"/>
</dbReference>
<dbReference type="NCBIfam" id="TIGR04063">
    <property type="entry name" value="stp3"/>
    <property type="match status" value="1"/>
</dbReference>
<evidence type="ECO:0000259" key="2">
    <source>
        <dbReference type="Pfam" id="PF13579"/>
    </source>
</evidence>
<dbReference type="GO" id="GO:0016758">
    <property type="term" value="F:hexosyltransferase activity"/>
    <property type="evidence" value="ECO:0007669"/>
    <property type="project" value="TreeGrafter"/>
</dbReference>
<sequence length="400" mass="44527">MRVLHIFDHSIPLHSGYTFRSLAILREQRRLGIQTWHLTSSKHYGTEALVEEVDDYCFYRTPKGALAKLPVLGQYDVVAGLKKRLHQLCDEIKPQILHAHSPSLNALAAASVAKARGIRFVYEMRASWEDAAVSHGTCKEGSLRYRLSQQLEKKVLKEADHVVTICQGLADRVHDWGVPTQNITVIHNGVDLANFTPPTHKHPQLLAQHQLDGKTILGFLGSFYRYEGLHILLEALPRIIQSKPDIHLLLVGGGQQESALKQQVAELGIESHVSFIGRVPHQQVQDYYSLVDLFIYPRESILLTEIVTPLKPLEAMAMGGLVAASNIGGHREMIKNGHNGVLFSPGSPAALAESVVQILDQPGSAQEMRQNGRDYVAQSRCWRDAVAHILPVYQNLTESL</sequence>
<dbReference type="InterPro" id="IPR028098">
    <property type="entry name" value="Glyco_trans_4-like_N"/>
</dbReference>
<dbReference type="Gene3D" id="3.40.50.2000">
    <property type="entry name" value="Glycogen Phosphorylase B"/>
    <property type="match status" value="2"/>
</dbReference>
<feature type="domain" description="Glycosyl transferase family 1" evidence="1">
    <location>
        <begin position="209"/>
        <end position="374"/>
    </location>
</feature>
<keyword evidence="3" id="KW-0808">Transferase</keyword>
<feature type="domain" description="Glycosyltransferase subfamily 4-like N-terminal" evidence="2">
    <location>
        <begin position="16"/>
        <end position="189"/>
    </location>
</feature>
<evidence type="ECO:0000313" key="3">
    <source>
        <dbReference type="EMBL" id="RDE24800.1"/>
    </source>
</evidence>
<dbReference type="SUPFAM" id="SSF53756">
    <property type="entry name" value="UDP-Glycosyltransferase/glycogen phosphorylase"/>
    <property type="match status" value="1"/>
</dbReference>
<protein>
    <submittedName>
        <fullName evidence="3">Glycosyltransferase, exosortase A system-associated</fullName>
    </submittedName>
</protein>
<evidence type="ECO:0000313" key="4">
    <source>
        <dbReference type="Proteomes" id="UP000253769"/>
    </source>
</evidence>
<dbReference type="EMBL" id="QQOH01000001">
    <property type="protein sequence ID" value="RDE24800.1"/>
    <property type="molecule type" value="Genomic_DNA"/>
</dbReference>
<name>A0A369WRR9_9GAMM</name>
<dbReference type="Pfam" id="PF13579">
    <property type="entry name" value="Glyco_trans_4_4"/>
    <property type="match status" value="1"/>
</dbReference>
<organism evidence="3 4">
    <name type="scientific">Motiliproteus coralliicola</name>
    <dbReference type="NCBI Taxonomy" id="2283196"/>
    <lineage>
        <taxon>Bacteria</taxon>
        <taxon>Pseudomonadati</taxon>
        <taxon>Pseudomonadota</taxon>
        <taxon>Gammaproteobacteria</taxon>
        <taxon>Oceanospirillales</taxon>
        <taxon>Oceanospirillaceae</taxon>
        <taxon>Motiliproteus</taxon>
    </lineage>
</organism>
<comment type="caution">
    <text evidence="3">The sequence shown here is derived from an EMBL/GenBank/DDBJ whole genome shotgun (WGS) entry which is preliminary data.</text>
</comment>